<reference evidence="4" key="1">
    <citation type="submission" date="2019-12" db="EMBL/GenBank/DDBJ databases">
        <authorList>
            <person name="zhang j."/>
            <person name="sun C.M."/>
        </authorList>
    </citation>
    <scope>NUCLEOTIDE SEQUENCE</scope>
    <source>
        <strain evidence="4">NS-1</strain>
    </source>
</reference>
<dbReference type="PANTHER" id="PTHR31690:SF4">
    <property type="entry name" value="FUCOSE MUTAROTASE"/>
    <property type="match status" value="1"/>
</dbReference>
<dbReference type="PANTHER" id="PTHR31690">
    <property type="entry name" value="FUCOSE MUTAROTASE"/>
    <property type="match status" value="1"/>
</dbReference>
<dbReference type="Gene3D" id="3.40.1650.10">
    <property type="entry name" value="RbsD-like domain"/>
    <property type="match status" value="1"/>
</dbReference>
<dbReference type="SUPFAM" id="SSF102546">
    <property type="entry name" value="RbsD-like"/>
    <property type="match status" value="1"/>
</dbReference>
<name>A0A8A7KED3_9FIRM</name>
<dbReference type="AlphaFoldDB" id="A0A8A7KED3"/>
<keyword evidence="2" id="KW-0413">Isomerase</keyword>
<evidence type="ECO:0000256" key="3">
    <source>
        <dbReference type="ARBA" id="ARBA00036324"/>
    </source>
</evidence>
<comment type="catalytic activity">
    <reaction evidence="1">
        <text>beta-D-ribopyranose = beta-D-ribofuranose</text>
        <dbReference type="Rhea" id="RHEA:25432"/>
        <dbReference type="ChEBI" id="CHEBI:27476"/>
        <dbReference type="ChEBI" id="CHEBI:47002"/>
        <dbReference type="EC" id="5.4.99.62"/>
    </reaction>
</comment>
<evidence type="ECO:0000313" key="5">
    <source>
        <dbReference type="Proteomes" id="UP000665020"/>
    </source>
</evidence>
<dbReference type="InterPro" id="IPR050443">
    <property type="entry name" value="RbsD/FucU_mutarotase"/>
</dbReference>
<proteinExistence type="predicted"/>
<dbReference type="InterPro" id="IPR007721">
    <property type="entry name" value="RbsD_FucU"/>
</dbReference>
<dbReference type="Proteomes" id="UP000665020">
    <property type="component" value="Chromosome"/>
</dbReference>
<gene>
    <name evidence="4" type="ORF">GM661_17500</name>
</gene>
<sequence length="138" mass="15168">MLKTKLIHPRILQALAAAGHGAQVLITDGNYPASTQVKQGVETVYLNLTPGLVKVTDILDVLNKTISIESVTVMEPGEGEEPEIFLEFKECLGSEVGFNKEKRFDFYDQCVENDDLCLVIVSGEQRVYANILLTIGVV</sequence>
<organism evidence="4 5">
    <name type="scientific">Iocasia fonsfrigidae</name>
    <dbReference type="NCBI Taxonomy" id="2682810"/>
    <lineage>
        <taxon>Bacteria</taxon>
        <taxon>Bacillati</taxon>
        <taxon>Bacillota</taxon>
        <taxon>Clostridia</taxon>
        <taxon>Halanaerobiales</taxon>
        <taxon>Halanaerobiaceae</taxon>
        <taxon>Iocasia</taxon>
    </lineage>
</organism>
<dbReference type="GO" id="GO:0062193">
    <property type="term" value="F:D-ribose pyranase activity"/>
    <property type="evidence" value="ECO:0007669"/>
    <property type="project" value="UniProtKB-EC"/>
</dbReference>
<accession>A0A8A7KED3</accession>
<dbReference type="KEGG" id="ifn:GM661_17500"/>
<comment type="catalytic activity">
    <reaction evidence="3">
        <text>alpha-L-fucose = beta-L-fucose</text>
        <dbReference type="Rhea" id="RHEA:25580"/>
        <dbReference type="ChEBI" id="CHEBI:42548"/>
        <dbReference type="ChEBI" id="CHEBI:42589"/>
        <dbReference type="EC" id="5.1.3.29"/>
    </reaction>
</comment>
<protein>
    <submittedName>
        <fullName evidence="4">RbsD or FucU transport</fullName>
    </submittedName>
</protein>
<evidence type="ECO:0000256" key="1">
    <source>
        <dbReference type="ARBA" id="ARBA00000223"/>
    </source>
</evidence>
<dbReference type="Pfam" id="PF05025">
    <property type="entry name" value="RbsD_FucU"/>
    <property type="match status" value="1"/>
</dbReference>
<dbReference type="RefSeq" id="WP_230867952.1">
    <property type="nucleotide sequence ID" value="NZ_CP046640.1"/>
</dbReference>
<dbReference type="GO" id="GO:0006004">
    <property type="term" value="P:fucose metabolic process"/>
    <property type="evidence" value="ECO:0007669"/>
    <property type="project" value="TreeGrafter"/>
</dbReference>
<evidence type="ECO:0000256" key="2">
    <source>
        <dbReference type="ARBA" id="ARBA00023235"/>
    </source>
</evidence>
<keyword evidence="5" id="KW-1185">Reference proteome</keyword>
<dbReference type="GO" id="GO:0042806">
    <property type="term" value="F:fucose binding"/>
    <property type="evidence" value="ECO:0007669"/>
    <property type="project" value="TreeGrafter"/>
</dbReference>
<dbReference type="InterPro" id="IPR023750">
    <property type="entry name" value="RbsD-like_sf"/>
</dbReference>
<evidence type="ECO:0000313" key="4">
    <source>
        <dbReference type="EMBL" id="QTL99620.1"/>
    </source>
</evidence>
<dbReference type="EMBL" id="CP046640">
    <property type="protein sequence ID" value="QTL99620.1"/>
    <property type="molecule type" value="Genomic_DNA"/>
</dbReference>
<dbReference type="GO" id="GO:0036373">
    <property type="term" value="F:L-fucose mutarotase activity"/>
    <property type="evidence" value="ECO:0007669"/>
    <property type="project" value="UniProtKB-EC"/>
</dbReference>